<evidence type="ECO:0000313" key="3">
    <source>
        <dbReference type="Proteomes" id="UP000283587"/>
    </source>
</evidence>
<dbReference type="EMBL" id="QZEW01000150">
    <property type="protein sequence ID" value="RJL01958.1"/>
    <property type="molecule type" value="Genomic_DNA"/>
</dbReference>
<name>A0A418ZTJ1_9RHOB</name>
<keyword evidence="3" id="KW-1185">Reference proteome</keyword>
<reference evidence="3" key="1">
    <citation type="submission" date="2018-09" db="EMBL/GenBank/DDBJ databases">
        <title>Paracoccus onubensis nov. sp. a moderate halophilic bacterium isolated from Gruta de las Maravillas (Aracena, Spain).</title>
        <authorList>
            <person name="Jurado V."/>
            <person name="Gutierrez-Patricio S."/>
            <person name="Gonzalez-Pimentel J.L."/>
            <person name="Miller A.Z."/>
            <person name="Laiz L."/>
            <person name="Saiz-Jimenez C."/>
        </authorList>
    </citation>
    <scope>NUCLEOTIDE SEQUENCE [LARGE SCALE GENOMIC DNA]</scope>
    <source>
        <strain evidence="3">DSM 26381</strain>
    </source>
</reference>
<gene>
    <name evidence="2" type="ORF">D3P05_21965</name>
</gene>
<organism evidence="2 3">
    <name type="scientific">Paracoccus siganidrum</name>
    <dbReference type="NCBI Taxonomy" id="1276757"/>
    <lineage>
        <taxon>Bacteria</taxon>
        <taxon>Pseudomonadati</taxon>
        <taxon>Pseudomonadota</taxon>
        <taxon>Alphaproteobacteria</taxon>
        <taxon>Rhodobacterales</taxon>
        <taxon>Paracoccaceae</taxon>
        <taxon>Paracoccus</taxon>
    </lineage>
</organism>
<evidence type="ECO:0000256" key="1">
    <source>
        <dbReference type="SAM" id="Phobius"/>
    </source>
</evidence>
<protein>
    <submittedName>
        <fullName evidence="2">LysE family translocator</fullName>
    </submittedName>
</protein>
<evidence type="ECO:0000313" key="2">
    <source>
        <dbReference type="EMBL" id="RJL01958.1"/>
    </source>
</evidence>
<accession>A0A418ZTJ1</accession>
<keyword evidence="1" id="KW-0472">Membrane</keyword>
<sequence length="48" mass="5233">AVNLPTVSAWAAMGQGLRRVLSSPRRLRAFNWLMAALLLASMLPVLRG</sequence>
<proteinExistence type="predicted"/>
<keyword evidence="1" id="KW-1133">Transmembrane helix</keyword>
<keyword evidence="1" id="KW-0812">Transmembrane</keyword>
<dbReference type="AlphaFoldDB" id="A0A418ZTJ1"/>
<feature type="transmembrane region" description="Helical" evidence="1">
    <location>
        <begin position="29"/>
        <end position="46"/>
    </location>
</feature>
<dbReference type="Proteomes" id="UP000283587">
    <property type="component" value="Unassembled WGS sequence"/>
</dbReference>
<comment type="caution">
    <text evidence="2">The sequence shown here is derived from an EMBL/GenBank/DDBJ whole genome shotgun (WGS) entry which is preliminary data.</text>
</comment>
<feature type="non-terminal residue" evidence="2">
    <location>
        <position position="1"/>
    </location>
</feature>